<evidence type="ECO:0000256" key="2">
    <source>
        <dbReference type="ARBA" id="ARBA00022801"/>
    </source>
</evidence>
<keyword evidence="3" id="KW-0732">Signal</keyword>
<dbReference type="GO" id="GO:0005975">
    <property type="term" value="P:carbohydrate metabolic process"/>
    <property type="evidence" value="ECO:0007669"/>
    <property type="project" value="InterPro"/>
</dbReference>
<dbReference type="Proteomes" id="UP000199475">
    <property type="component" value="Unassembled WGS sequence"/>
</dbReference>
<dbReference type="PANTHER" id="PTHR10587">
    <property type="entry name" value="GLYCOSYL TRANSFERASE-RELATED"/>
    <property type="match status" value="1"/>
</dbReference>
<evidence type="ECO:0000313" key="5">
    <source>
        <dbReference type="EMBL" id="SDL56915.1"/>
    </source>
</evidence>
<feature type="signal peptide" evidence="3">
    <location>
        <begin position="1"/>
        <end position="26"/>
    </location>
</feature>
<evidence type="ECO:0000256" key="1">
    <source>
        <dbReference type="ARBA" id="ARBA00022723"/>
    </source>
</evidence>
<dbReference type="AlphaFoldDB" id="A0A1G9L5Q3"/>
<dbReference type="EMBL" id="FNGP01000003">
    <property type="protein sequence ID" value="SDL56915.1"/>
    <property type="molecule type" value="Genomic_DNA"/>
</dbReference>
<dbReference type="Pfam" id="PF01522">
    <property type="entry name" value="Polysacc_deac_1"/>
    <property type="match status" value="1"/>
</dbReference>
<gene>
    <name evidence="5" type="ORF">SAMN04488242_2018</name>
</gene>
<dbReference type="Gene3D" id="3.20.20.370">
    <property type="entry name" value="Glycoside hydrolase/deacetylase"/>
    <property type="match status" value="1"/>
</dbReference>
<sequence length="521" mass="55634">MKPRIVFALLATLALLAGLLPRTAFAAPTVGAASAGTKTVGFSTYVWGTVTESGSQPVWTEVRLGTGWSRSQLGRTDSSGRYTLELTYGFTTPGNYVYRVGSATSSGTVYSSEFTLTRTPWQVASSGTKPVGQTTYTWGTMPSAANRKVWTEVLLNGGWSASQARTADSSGSFAIPLTYGANTVGRYTYRVAASTARGIVYSQAFTLTRTARVEAYSAGTKEVNQTTYTWGTVHGYGGGQVYTQVLIGGSWSTSQVRTSSSTGAFTIPLTYGASTPGTYTFRVAASTPVGTAYSNAFTLTRTASVDLVEKWRGQDIEVFPTTRRVVALTFDGGGDNTAVSRILSTLRNNGVPATFFVTGDFARDFPNDVRAMAAGGHPVGNHSNTHPYFSQITDAAIRSELSLADSAISGLTGKSTKPLFRFPFGDRTSYDIQVVNNAGYIPIRWTIDTLGWKGVTEGYTAAVVRQRVLDGLRPGAIVLMHVGAHPQDRSTPDADALQGIIDDLRARGYTFATVSDLLKET</sequence>
<dbReference type="SUPFAM" id="SSF88713">
    <property type="entry name" value="Glycoside hydrolase/deacetylase"/>
    <property type="match status" value="1"/>
</dbReference>
<feature type="chain" id="PRO_5011575084" evidence="3">
    <location>
        <begin position="27"/>
        <end position="521"/>
    </location>
</feature>
<reference evidence="5 6" key="1">
    <citation type="submission" date="2016-10" db="EMBL/GenBank/DDBJ databases">
        <authorList>
            <person name="de Groot N.N."/>
        </authorList>
    </citation>
    <scope>NUCLEOTIDE SEQUENCE [LARGE SCALE GENOMIC DNA]</scope>
    <source>
        <strain evidence="5 6">CGMCC 1.9159</strain>
    </source>
</reference>
<accession>A0A1G9L5Q3</accession>
<dbReference type="PROSITE" id="PS51677">
    <property type="entry name" value="NODB"/>
    <property type="match status" value="1"/>
</dbReference>
<evidence type="ECO:0000313" key="6">
    <source>
        <dbReference type="Proteomes" id="UP000199475"/>
    </source>
</evidence>
<keyword evidence="1" id="KW-0479">Metal-binding</keyword>
<dbReference type="PANTHER" id="PTHR10587:SF133">
    <property type="entry name" value="CHITIN DEACETYLASE 1-RELATED"/>
    <property type="match status" value="1"/>
</dbReference>
<dbReference type="GO" id="GO:0046872">
    <property type="term" value="F:metal ion binding"/>
    <property type="evidence" value="ECO:0007669"/>
    <property type="project" value="UniProtKB-KW"/>
</dbReference>
<dbReference type="RefSeq" id="WP_218118422.1">
    <property type="nucleotide sequence ID" value="NZ_FNGP01000003.1"/>
</dbReference>
<name>A0A1G9L5Q3_9ACTN</name>
<dbReference type="InterPro" id="IPR011330">
    <property type="entry name" value="Glyco_hydro/deAcase_b/a-brl"/>
</dbReference>
<proteinExistence type="predicted"/>
<dbReference type="GO" id="GO:0016810">
    <property type="term" value="F:hydrolase activity, acting on carbon-nitrogen (but not peptide) bonds"/>
    <property type="evidence" value="ECO:0007669"/>
    <property type="project" value="InterPro"/>
</dbReference>
<dbReference type="InterPro" id="IPR050248">
    <property type="entry name" value="Polysacc_deacetylase_ArnD"/>
</dbReference>
<dbReference type="STRING" id="686624.SAMN04488242_2018"/>
<organism evidence="5 6">
    <name type="scientific">Tessaracoccus oleiagri</name>
    <dbReference type="NCBI Taxonomy" id="686624"/>
    <lineage>
        <taxon>Bacteria</taxon>
        <taxon>Bacillati</taxon>
        <taxon>Actinomycetota</taxon>
        <taxon>Actinomycetes</taxon>
        <taxon>Propionibacteriales</taxon>
        <taxon>Propionibacteriaceae</taxon>
        <taxon>Tessaracoccus</taxon>
    </lineage>
</organism>
<keyword evidence="6" id="KW-1185">Reference proteome</keyword>
<dbReference type="CDD" id="cd10917">
    <property type="entry name" value="CE4_NodB_like_6s_7s"/>
    <property type="match status" value="1"/>
</dbReference>
<evidence type="ECO:0000259" key="4">
    <source>
        <dbReference type="PROSITE" id="PS51677"/>
    </source>
</evidence>
<dbReference type="GO" id="GO:0016020">
    <property type="term" value="C:membrane"/>
    <property type="evidence" value="ECO:0007669"/>
    <property type="project" value="TreeGrafter"/>
</dbReference>
<feature type="domain" description="NodB homology" evidence="4">
    <location>
        <begin position="324"/>
        <end position="512"/>
    </location>
</feature>
<protein>
    <submittedName>
        <fullName evidence="5">Peptidoglycan/xylan/chitin deacetylase, PgdA/CDA1 family</fullName>
    </submittedName>
</protein>
<dbReference type="InterPro" id="IPR002509">
    <property type="entry name" value="NODB_dom"/>
</dbReference>
<keyword evidence="2" id="KW-0378">Hydrolase</keyword>
<evidence type="ECO:0000256" key="3">
    <source>
        <dbReference type="SAM" id="SignalP"/>
    </source>
</evidence>